<dbReference type="OrthoDB" id="414826at2759"/>
<protein>
    <recommendedName>
        <fullName evidence="4">SCP domain-containing protein</fullName>
    </recommendedName>
</protein>
<reference evidence="5" key="1">
    <citation type="submission" date="2022-01" db="EMBL/GenBank/DDBJ databases">
        <authorList>
            <person name="King R."/>
        </authorList>
    </citation>
    <scope>NUCLEOTIDE SEQUENCE</scope>
</reference>
<evidence type="ECO:0000256" key="3">
    <source>
        <dbReference type="SAM" id="SignalP"/>
    </source>
</evidence>
<evidence type="ECO:0000313" key="5">
    <source>
        <dbReference type="EMBL" id="CAG9859098.1"/>
    </source>
</evidence>
<dbReference type="Gene3D" id="3.40.33.10">
    <property type="entry name" value="CAP"/>
    <property type="match status" value="1"/>
</dbReference>
<dbReference type="CDD" id="cd05380">
    <property type="entry name" value="CAP_euk"/>
    <property type="match status" value="1"/>
</dbReference>
<accession>A0A9N9TME9</accession>
<dbReference type="PRINTS" id="PR00837">
    <property type="entry name" value="V5TPXLIKE"/>
</dbReference>
<keyword evidence="6" id="KW-1185">Reference proteome</keyword>
<dbReference type="InterPro" id="IPR002413">
    <property type="entry name" value="V5_allergen-like"/>
</dbReference>
<keyword evidence="3" id="KW-0732">Signal</keyword>
<keyword evidence="2" id="KW-0964">Secreted</keyword>
<feature type="signal peptide" evidence="3">
    <location>
        <begin position="1"/>
        <end position="26"/>
    </location>
</feature>
<gene>
    <name evidence="5" type="ORF">PHYEVI_LOCUS5475</name>
</gene>
<dbReference type="PRINTS" id="PR00838">
    <property type="entry name" value="V5ALLERGEN"/>
</dbReference>
<dbReference type="PROSITE" id="PS01009">
    <property type="entry name" value="CRISP_1"/>
    <property type="match status" value="1"/>
</dbReference>
<dbReference type="InterPro" id="IPR014044">
    <property type="entry name" value="CAP_dom"/>
</dbReference>
<sequence>MIRTNRFGSLLLLALGLLGNLGPSLAGRHPNYFCDLPCKNVLGSYFMNTACQRQNVMCQGGQKCGEEFKVVALNDTDRQYMLDIHNYLRNKVAMGRETRGSQPTAANMNALSYNKELEFMAQCWINECHKESILVHDKCRRTAEFSWVGQNLAYVGSTDPSQLDKLSMIKKMILGWYDEVAEFSSSWVNKHEERDAMIGHYTQLVWADTKEIGCAMSYFAHHDGTYKWYNLKLACNYGPGGNYLGQPVYKIGKTGSKCAGKKTNKRFPGLCGVDVPINRTKNYYNEFFKYYI</sequence>
<dbReference type="GO" id="GO:0005576">
    <property type="term" value="C:extracellular region"/>
    <property type="evidence" value="ECO:0007669"/>
    <property type="project" value="UniProtKB-SubCell"/>
</dbReference>
<evidence type="ECO:0000256" key="2">
    <source>
        <dbReference type="ARBA" id="ARBA00022525"/>
    </source>
</evidence>
<organism evidence="5 6">
    <name type="scientific">Phyllotreta striolata</name>
    <name type="common">Striped flea beetle</name>
    <name type="synonym">Crioceris striolata</name>
    <dbReference type="NCBI Taxonomy" id="444603"/>
    <lineage>
        <taxon>Eukaryota</taxon>
        <taxon>Metazoa</taxon>
        <taxon>Ecdysozoa</taxon>
        <taxon>Arthropoda</taxon>
        <taxon>Hexapoda</taxon>
        <taxon>Insecta</taxon>
        <taxon>Pterygota</taxon>
        <taxon>Neoptera</taxon>
        <taxon>Endopterygota</taxon>
        <taxon>Coleoptera</taxon>
        <taxon>Polyphaga</taxon>
        <taxon>Cucujiformia</taxon>
        <taxon>Chrysomeloidea</taxon>
        <taxon>Chrysomelidae</taxon>
        <taxon>Galerucinae</taxon>
        <taxon>Alticini</taxon>
        <taxon>Phyllotreta</taxon>
    </lineage>
</organism>
<dbReference type="SUPFAM" id="SSF55797">
    <property type="entry name" value="PR-1-like"/>
    <property type="match status" value="1"/>
</dbReference>
<dbReference type="EMBL" id="OU900095">
    <property type="protein sequence ID" value="CAG9859098.1"/>
    <property type="molecule type" value="Genomic_DNA"/>
</dbReference>
<feature type="chain" id="PRO_5040150367" description="SCP domain-containing protein" evidence="3">
    <location>
        <begin position="27"/>
        <end position="292"/>
    </location>
</feature>
<dbReference type="InterPro" id="IPR035940">
    <property type="entry name" value="CAP_sf"/>
</dbReference>
<proteinExistence type="predicted"/>
<evidence type="ECO:0000259" key="4">
    <source>
        <dbReference type="SMART" id="SM00198"/>
    </source>
</evidence>
<dbReference type="Pfam" id="PF00188">
    <property type="entry name" value="CAP"/>
    <property type="match status" value="1"/>
</dbReference>
<dbReference type="Proteomes" id="UP001153712">
    <property type="component" value="Chromosome 2"/>
</dbReference>
<evidence type="ECO:0000313" key="6">
    <source>
        <dbReference type="Proteomes" id="UP001153712"/>
    </source>
</evidence>
<dbReference type="InterPro" id="IPR018244">
    <property type="entry name" value="Allrgn_V5/Tpx1_CS"/>
</dbReference>
<name>A0A9N9TME9_PHYSR</name>
<dbReference type="SMART" id="SM00198">
    <property type="entry name" value="SCP"/>
    <property type="match status" value="1"/>
</dbReference>
<comment type="subcellular location">
    <subcellularLocation>
        <location evidence="1">Secreted</location>
    </subcellularLocation>
</comment>
<dbReference type="AlphaFoldDB" id="A0A9N9TME9"/>
<dbReference type="PANTHER" id="PTHR10334">
    <property type="entry name" value="CYSTEINE-RICH SECRETORY PROTEIN-RELATED"/>
    <property type="match status" value="1"/>
</dbReference>
<evidence type="ECO:0000256" key="1">
    <source>
        <dbReference type="ARBA" id="ARBA00004613"/>
    </source>
</evidence>
<feature type="domain" description="SCP" evidence="4">
    <location>
        <begin position="76"/>
        <end position="245"/>
    </location>
</feature>
<dbReference type="InterPro" id="IPR001283">
    <property type="entry name" value="CRISP-related"/>
</dbReference>